<dbReference type="GO" id="GO:0016491">
    <property type="term" value="F:oxidoreductase activity"/>
    <property type="evidence" value="ECO:0007669"/>
    <property type="project" value="InterPro"/>
</dbReference>
<dbReference type="SUPFAM" id="SSF52343">
    <property type="entry name" value="Ferredoxin reductase-like, C-terminal NADP-linked domain"/>
    <property type="match status" value="1"/>
</dbReference>
<evidence type="ECO:0000256" key="1">
    <source>
        <dbReference type="SAM" id="SignalP"/>
    </source>
</evidence>
<feature type="signal peptide" evidence="1">
    <location>
        <begin position="1"/>
        <end position="19"/>
    </location>
</feature>
<dbReference type="OrthoDB" id="1856718at2759"/>
<gene>
    <name evidence="2" type="ORF">TrCOL_g104</name>
</gene>
<protein>
    <submittedName>
        <fullName evidence="2">Uncharacterized protein</fullName>
    </submittedName>
</protein>
<comment type="caution">
    <text evidence="2">The sequence shown here is derived from an EMBL/GenBank/DDBJ whole genome shotgun (WGS) entry which is preliminary data.</text>
</comment>
<dbReference type="PANTHER" id="PTHR47215">
    <property type="match status" value="1"/>
</dbReference>
<dbReference type="InterPro" id="IPR039261">
    <property type="entry name" value="FNR_nucleotide-bd"/>
</dbReference>
<feature type="chain" id="PRO_5040738936" evidence="1">
    <location>
        <begin position="20"/>
        <end position="286"/>
    </location>
</feature>
<keyword evidence="3" id="KW-1185">Reference proteome</keyword>
<accession>A0A9W7GD32</accession>
<dbReference type="Gene3D" id="3.40.50.80">
    <property type="entry name" value="Nucleotide-binding domain of ferredoxin-NADP reductase (FNR) module"/>
    <property type="match status" value="1"/>
</dbReference>
<sequence length="286" mass="30858">MPRYLPVVLVLITTTLSLAFVPFHSPPFLKTLNKAVSKRNLVAPINPFPSSTSTSLNGWGPDPIFLPSPVSTRTKLTDGVVGIKLEYTRGEEFTSPGQYVQVRSGVDDADDRTVGYYAITSPSPLPSSSLDLVVKVNDGNGYMTTDDVLEVSQVMGSGFDGTKISGCDCLVVVCTGTGMGPCYSYLTSEGDEERGKRKGGTKVYWGTRDSSWGDQWVSKLEGMGVSVIRVYSGGEGGRYVQDKVKEDGVMGEGKAVMVVGQKGMFEDVKEEAIKRGVEEGRIFSNF</sequence>
<dbReference type="PANTHER" id="PTHR47215:SF1">
    <property type="entry name" value="F9L1.8 PROTEIN"/>
    <property type="match status" value="1"/>
</dbReference>
<dbReference type="Proteomes" id="UP001165065">
    <property type="component" value="Unassembled WGS sequence"/>
</dbReference>
<dbReference type="EMBL" id="BRYA01000129">
    <property type="protein sequence ID" value="GMI40463.1"/>
    <property type="molecule type" value="Genomic_DNA"/>
</dbReference>
<reference evidence="3" key="1">
    <citation type="journal article" date="2023" name="Commun. Biol.">
        <title>Genome analysis of Parmales, the sister group of diatoms, reveals the evolutionary specialization of diatoms from phago-mixotrophs to photoautotrophs.</title>
        <authorList>
            <person name="Ban H."/>
            <person name="Sato S."/>
            <person name="Yoshikawa S."/>
            <person name="Yamada K."/>
            <person name="Nakamura Y."/>
            <person name="Ichinomiya M."/>
            <person name="Sato N."/>
            <person name="Blanc-Mathieu R."/>
            <person name="Endo H."/>
            <person name="Kuwata A."/>
            <person name="Ogata H."/>
        </authorList>
    </citation>
    <scope>NUCLEOTIDE SEQUENCE [LARGE SCALE GENOMIC DNA]</scope>
</reference>
<organism evidence="2 3">
    <name type="scientific">Triparma columacea</name>
    <dbReference type="NCBI Taxonomy" id="722753"/>
    <lineage>
        <taxon>Eukaryota</taxon>
        <taxon>Sar</taxon>
        <taxon>Stramenopiles</taxon>
        <taxon>Ochrophyta</taxon>
        <taxon>Bolidophyceae</taxon>
        <taxon>Parmales</taxon>
        <taxon>Triparmaceae</taxon>
        <taxon>Triparma</taxon>
    </lineage>
</organism>
<name>A0A9W7GD32_9STRA</name>
<evidence type="ECO:0000313" key="3">
    <source>
        <dbReference type="Proteomes" id="UP001165065"/>
    </source>
</evidence>
<dbReference type="AlphaFoldDB" id="A0A9W7GD32"/>
<evidence type="ECO:0000313" key="2">
    <source>
        <dbReference type="EMBL" id="GMI40463.1"/>
    </source>
</evidence>
<keyword evidence="1" id="KW-0732">Signal</keyword>
<proteinExistence type="predicted"/>